<accession>A0A1I4S6U6</accession>
<evidence type="ECO:0000313" key="3">
    <source>
        <dbReference type="EMBL" id="SFM60071.1"/>
    </source>
</evidence>
<protein>
    <submittedName>
        <fullName evidence="3">SnoaL-like domain-containing protein</fullName>
    </submittedName>
    <submittedName>
        <fullName evidence="2">SnoaL-like protein</fullName>
    </submittedName>
</protein>
<dbReference type="RefSeq" id="WP_093146303.1">
    <property type="nucleotide sequence ID" value="NZ_FOUP01000001.1"/>
</dbReference>
<dbReference type="AlphaFoldDB" id="A0A1I4S6U6"/>
<dbReference type="Pfam" id="PF12680">
    <property type="entry name" value="SnoaL_2"/>
    <property type="match status" value="1"/>
</dbReference>
<evidence type="ECO:0000259" key="1">
    <source>
        <dbReference type="Pfam" id="PF12680"/>
    </source>
</evidence>
<dbReference type="EMBL" id="FOUP01000001">
    <property type="protein sequence ID" value="SFM60071.1"/>
    <property type="molecule type" value="Genomic_DNA"/>
</dbReference>
<dbReference type="OrthoDB" id="572586at2"/>
<dbReference type="InterPro" id="IPR037401">
    <property type="entry name" value="SnoaL-like"/>
</dbReference>
<sequence>MDWERALAWVAEYERAWRAPGVDALAGLFTADATYLQAPYQEPRTGLPAIARMWEAERSGPDEQFRMTSAPVALEGDTAVVRVAVQYGGPPAQEYRDLWVIGFAADGKCRSFEEWPFWPGKGYQPG</sequence>
<proteinExistence type="predicted"/>
<dbReference type="EMBL" id="RBXX01000002">
    <property type="protein sequence ID" value="RKT87612.1"/>
    <property type="molecule type" value="Genomic_DNA"/>
</dbReference>
<evidence type="ECO:0000313" key="2">
    <source>
        <dbReference type="EMBL" id="RKT87612.1"/>
    </source>
</evidence>
<evidence type="ECO:0000313" key="5">
    <source>
        <dbReference type="Proteomes" id="UP000270697"/>
    </source>
</evidence>
<reference evidence="3 4" key="1">
    <citation type="submission" date="2016-10" db="EMBL/GenBank/DDBJ databases">
        <authorList>
            <person name="de Groot N.N."/>
        </authorList>
    </citation>
    <scope>NUCLEOTIDE SEQUENCE [LARGE SCALE GENOMIC DNA]</scope>
    <source>
        <strain evidence="3 4">CPCC 201259</strain>
    </source>
</reference>
<gene>
    <name evidence="2" type="ORF">ATL45_6032</name>
    <name evidence="3" type="ORF">SAMN05421805_101862</name>
</gene>
<reference evidence="2 5" key="2">
    <citation type="submission" date="2018-10" db="EMBL/GenBank/DDBJ databases">
        <title>Sequencing the genomes of 1000 actinobacteria strains.</title>
        <authorList>
            <person name="Klenk H.-P."/>
        </authorList>
    </citation>
    <scope>NUCLEOTIDE SEQUENCE [LARGE SCALE GENOMIC DNA]</scope>
    <source>
        <strain evidence="2 5">DSM 45119</strain>
    </source>
</reference>
<dbReference type="SUPFAM" id="SSF54427">
    <property type="entry name" value="NTF2-like"/>
    <property type="match status" value="1"/>
</dbReference>
<dbReference type="Proteomes" id="UP000270697">
    <property type="component" value="Unassembled WGS sequence"/>
</dbReference>
<organism evidence="3 4">
    <name type="scientific">Saccharopolyspora antimicrobica</name>
    <dbReference type="NCBI Taxonomy" id="455193"/>
    <lineage>
        <taxon>Bacteria</taxon>
        <taxon>Bacillati</taxon>
        <taxon>Actinomycetota</taxon>
        <taxon>Actinomycetes</taxon>
        <taxon>Pseudonocardiales</taxon>
        <taxon>Pseudonocardiaceae</taxon>
        <taxon>Saccharopolyspora</taxon>
    </lineage>
</organism>
<keyword evidence="5" id="KW-1185">Reference proteome</keyword>
<name>A0A1I4S6U6_9PSEU</name>
<dbReference type="InterPro" id="IPR032710">
    <property type="entry name" value="NTF2-like_dom_sf"/>
</dbReference>
<dbReference type="STRING" id="455193.SAMN05421805_101862"/>
<evidence type="ECO:0000313" key="4">
    <source>
        <dbReference type="Proteomes" id="UP000199398"/>
    </source>
</evidence>
<dbReference type="Gene3D" id="3.10.450.50">
    <property type="match status" value="1"/>
</dbReference>
<feature type="domain" description="SnoaL-like" evidence="1">
    <location>
        <begin position="10"/>
        <end position="109"/>
    </location>
</feature>
<dbReference type="Proteomes" id="UP000199398">
    <property type="component" value="Unassembled WGS sequence"/>
</dbReference>